<dbReference type="PANTHER" id="PTHR30619">
    <property type="entry name" value="DNA INTERNALIZATION/COMPETENCE PROTEIN COMEC/REC2"/>
    <property type="match status" value="1"/>
</dbReference>
<feature type="transmembrane region" description="Helical" evidence="7">
    <location>
        <begin position="52"/>
        <end position="75"/>
    </location>
</feature>
<feature type="transmembrane region" description="Helical" evidence="7">
    <location>
        <begin position="419"/>
        <end position="437"/>
    </location>
</feature>
<sequence>MRLVPAAGCAWGAGALTALWPACALPLGVALWSIIIVLVVVALLLRRRTSAGLWGALVVAVAAAALVVGVVLATAPLRSPPALESGSGARHGVATVEITSFVERRSHAGSEAPGPAEGDAGGQPAVAVRFSATLESMERGGSVVRAAMPVTVLAEVDDPRAHALGQRLRFDSSLVPRSSGDTRDALLVADGPLEVVAAPPWWLGWAQTVRSAFRDVADGLPADGGDLLTGLVVGDDSELPEDLRQAMLDTGLTHLTAVSGANCAIVVGAGVALAAVAGAGLRSRLVVGGLLLATFVVLVTPQPSVLRAAVMAAVVLISSALGRSRQGLSALALAVVLLLAADPGLAASAGFALSVAATGGLLVVSAPTASLLARVMPRPLATVIAVPVSAQVACQPLLFLLDPSIALYAVPANLLAEPAAAFTTITGSIVCVLAPLAPPLAAVAGWLPWLGSAWIAAVARTFASLPGAVIRPEGSPAVVAPLVALCCAAALVGAVLLTRRPRLGVVLLSGSLVMVLAAVAIGVGRTVARSVSIPGDWVVAACDIGQGDALVVRSAGRFALIDAGPDPALLEACLARLGVSRLDLAVLTHYDHDHVGGASALAGRVDEVLVGPDPSGRGARLRGVLGRAGAQILPTWRGMHGTLGSLRWDVLWPPEGSRTEGNDASVTLLVTGALRMLFLGDLSESAQDRLRAAGPLPVVDVVKVSHHGSADQSEALYREVRASVGLISVGAGNDYGHPTQRLLGILDGIGTTAFRTDLDGLILVAGSSGRITMWSERAPPAAEASRSPPPRGRVGRRG</sequence>
<dbReference type="PANTHER" id="PTHR30619:SF1">
    <property type="entry name" value="RECOMBINATION PROTEIN 2"/>
    <property type="match status" value="1"/>
</dbReference>
<dbReference type="RefSeq" id="WP_085019072.1">
    <property type="nucleotide sequence ID" value="NZ_BMHD01000002.1"/>
</dbReference>
<dbReference type="InterPro" id="IPR001279">
    <property type="entry name" value="Metallo-B-lactamas"/>
</dbReference>
<feature type="transmembrane region" description="Helical" evidence="7">
    <location>
        <begin position="449"/>
        <end position="470"/>
    </location>
</feature>
<evidence type="ECO:0000256" key="1">
    <source>
        <dbReference type="ARBA" id="ARBA00004651"/>
    </source>
</evidence>
<keyword evidence="2" id="KW-1003">Cell membrane</keyword>
<keyword evidence="5 7" id="KW-0472">Membrane</keyword>
<feature type="transmembrane region" description="Helical" evidence="7">
    <location>
        <begin position="476"/>
        <end position="497"/>
    </location>
</feature>
<keyword evidence="9" id="KW-1185">Reference proteome</keyword>
<gene>
    <name evidence="8" type="ORF">B5808_06680</name>
</gene>
<feature type="compositionally biased region" description="Low complexity" evidence="6">
    <location>
        <begin position="776"/>
        <end position="786"/>
    </location>
</feature>
<dbReference type="SUPFAM" id="SSF56281">
    <property type="entry name" value="Metallo-hydrolase/oxidoreductase"/>
    <property type="match status" value="1"/>
</dbReference>
<dbReference type="EMBL" id="CP020715">
    <property type="protein sequence ID" value="ARJ04934.1"/>
    <property type="molecule type" value="Genomic_DNA"/>
</dbReference>
<dbReference type="Pfam" id="PF03772">
    <property type="entry name" value="Competence"/>
    <property type="match status" value="1"/>
</dbReference>
<dbReference type="InterPro" id="IPR036866">
    <property type="entry name" value="RibonucZ/Hydroxyglut_hydro"/>
</dbReference>
<name>A0A1X9LIE1_9MICO</name>
<feature type="transmembrane region" description="Helical" evidence="7">
    <location>
        <begin position="328"/>
        <end position="345"/>
    </location>
</feature>
<dbReference type="CDD" id="cd07731">
    <property type="entry name" value="ComA-like_MBL-fold"/>
    <property type="match status" value="1"/>
</dbReference>
<keyword evidence="4 7" id="KW-1133">Transmembrane helix</keyword>
<reference evidence="8 9" key="1">
    <citation type="submission" date="2017-04" db="EMBL/GenBank/DDBJ databases">
        <authorList>
            <person name="Afonso C.L."/>
            <person name="Miller P.J."/>
            <person name="Scott M.A."/>
            <person name="Spackman E."/>
            <person name="Goraichik I."/>
            <person name="Dimitrov K.M."/>
            <person name="Suarez D.L."/>
            <person name="Swayne D.E."/>
        </authorList>
    </citation>
    <scope>NUCLEOTIDE SEQUENCE [LARGE SCALE GENOMIC DNA]</scope>
    <source>
        <strain evidence="9">XA(T)</strain>
    </source>
</reference>
<evidence type="ECO:0000256" key="2">
    <source>
        <dbReference type="ARBA" id="ARBA00022475"/>
    </source>
</evidence>
<feature type="transmembrane region" description="Helical" evidence="7">
    <location>
        <begin position="305"/>
        <end position="321"/>
    </location>
</feature>
<evidence type="ECO:0000313" key="9">
    <source>
        <dbReference type="Proteomes" id="UP000192775"/>
    </source>
</evidence>
<protein>
    <submittedName>
        <fullName evidence="8">Uncharacterized protein</fullName>
    </submittedName>
</protein>
<feature type="transmembrane region" description="Helical" evidence="7">
    <location>
        <begin position="380"/>
        <end position="399"/>
    </location>
</feature>
<dbReference type="SMART" id="SM00849">
    <property type="entry name" value="Lactamase_B"/>
    <property type="match status" value="1"/>
</dbReference>
<organism evidence="8 9">
    <name type="scientific">Cnuibacter physcomitrellae</name>
    <dbReference type="NCBI Taxonomy" id="1619308"/>
    <lineage>
        <taxon>Bacteria</taxon>
        <taxon>Bacillati</taxon>
        <taxon>Actinomycetota</taxon>
        <taxon>Actinomycetes</taxon>
        <taxon>Micrococcales</taxon>
        <taxon>Microbacteriaceae</taxon>
        <taxon>Cnuibacter</taxon>
    </lineage>
</organism>
<dbReference type="Proteomes" id="UP000192775">
    <property type="component" value="Chromosome"/>
</dbReference>
<evidence type="ECO:0000256" key="6">
    <source>
        <dbReference type="SAM" id="MobiDB-lite"/>
    </source>
</evidence>
<evidence type="ECO:0000256" key="5">
    <source>
        <dbReference type="ARBA" id="ARBA00023136"/>
    </source>
</evidence>
<feature type="region of interest" description="Disordered" evidence="6">
    <location>
        <begin position="776"/>
        <end position="798"/>
    </location>
</feature>
<feature type="transmembrane region" description="Helical" evidence="7">
    <location>
        <begin position="283"/>
        <end position="299"/>
    </location>
</feature>
<comment type="subcellular location">
    <subcellularLocation>
        <location evidence="1">Cell membrane</location>
        <topology evidence="1">Multi-pass membrane protein</topology>
    </subcellularLocation>
</comment>
<keyword evidence="3 7" id="KW-0812">Transmembrane</keyword>
<dbReference type="KEGG" id="cphy:B5808_06680"/>
<dbReference type="NCBIfam" id="TIGR00360">
    <property type="entry name" value="ComEC_N-term"/>
    <property type="match status" value="1"/>
</dbReference>
<dbReference type="GO" id="GO:0005886">
    <property type="term" value="C:plasma membrane"/>
    <property type="evidence" value="ECO:0007669"/>
    <property type="project" value="UniProtKB-SubCell"/>
</dbReference>
<dbReference type="AlphaFoldDB" id="A0A1X9LIE1"/>
<feature type="transmembrane region" description="Helical" evidence="7">
    <location>
        <begin position="504"/>
        <end position="524"/>
    </location>
</feature>
<dbReference type="InterPro" id="IPR004477">
    <property type="entry name" value="ComEC_N"/>
</dbReference>
<feature type="transmembrane region" description="Helical" evidence="7">
    <location>
        <begin position="351"/>
        <end position="373"/>
    </location>
</feature>
<evidence type="ECO:0000256" key="4">
    <source>
        <dbReference type="ARBA" id="ARBA00022989"/>
    </source>
</evidence>
<dbReference type="Pfam" id="PF00753">
    <property type="entry name" value="Lactamase_B"/>
    <property type="match status" value="1"/>
</dbReference>
<dbReference type="InterPro" id="IPR035681">
    <property type="entry name" value="ComA-like_MBL"/>
</dbReference>
<feature type="transmembrane region" description="Helical" evidence="7">
    <location>
        <begin position="252"/>
        <end position="276"/>
    </location>
</feature>
<feature type="transmembrane region" description="Helical" evidence="7">
    <location>
        <begin position="25"/>
        <end position="45"/>
    </location>
</feature>
<dbReference type="Gene3D" id="3.60.15.10">
    <property type="entry name" value="Ribonuclease Z/Hydroxyacylglutathione hydrolase-like"/>
    <property type="match status" value="1"/>
</dbReference>
<proteinExistence type="predicted"/>
<evidence type="ECO:0000256" key="7">
    <source>
        <dbReference type="SAM" id="Phobius"/>
    </source>
</evidence>
<dbReference type="InterPro" id="IPR052159">
    <property type="entry name" value="Competence_DNA_uptake"/>
</dbReference>
<evidence type="ECO:0000313" key="8">
    <source>
        <dbReference type="EMBL" id="ARJ04934.1"/>
    </source>
</evidence>
<accession>A0A1X9LIE1</accession>
<dbReference type="STRING" id="1619308.B5808_06680"/>
<evidence type="ECO:0000256" key="3">
    <source>
        <dbReference type="ARBA" id="ARBA00022692"/>
    </source>
</evidence>